<keyword evidence="3" id="KW-1185">Reference proteome</keyword>
<dbReference type="EMBL" id="CP144051">
    <property type="protein sequence ID" value="WWD15797.1"/>
    <property type="molecule type" value="Genomic_DNA"/>
</dbReference>
<dbReference type="Pfam" id="PF15159">
    <property type="entry name" value="PIG-Y"/>
    <property type="match status" value="1"/>
</dbReference>
<evidence type="ECO:0000313" key="2">
    <source>
        <dbReference type="EMBL" id="WWD15797.1"/>
    </source>
</evidence>
<feature type="transmembrane region" description="Helical" evidence="1">
    <location>
        <begin position="100"/>
        <end position="130"/>
    </location>
</feature>
<name>A0AAJ8LDE0_9TREE</name>
<protein>
    <submittedName>
        <fullName evidence="2">Uncharacterized protein</fullName>
    </submittedName>
</protein>
<dbReference type="KEGG" id="ksn:43591535"/>
<proteinExistence type="predicted"/>
<dbReference type="PANTHER" id="PTHR36485">
    <property type="entry name" value="OS01G0939000 PROTEIN"/>
    <property type="match status" value="1"/>
</dbReference>
<dbReference type="PANTHER" id="PTHR36485:SF1">
    <property type="entry name" value="TRANSMEMBRANE PROTEIN"/>
    <property type="match status" value="1"/>
</dbReference>
<reference evidence="2" key="1">
    <citation type="submission" date="2017-08" db="EMBL/GenBank/DDBJ databases">
        <authorList>
            <person name="Cuomo C."/>
            <person name="Billmyre B."/>
            <person name="Heitman J."/>
        </authorList>
    </citation>
    <scope>NUCLEOTIDE SEQUENCE</scope>
    <source>
        <strain evidence="2">CBS 12478</strain>
    </source>
</reference>
<sequence>MSCTPMTPPPSYKPRRYRNDTPPFERFIDTYNCVDIVRIAIIDMSSVQMTRIHPVRIRDQNDSNDNASDSAQLSASTAMPAVSKITFAPPPLREFTATELYLASGGMFLVSVLSLLLGISFFYCPAHIWWIRPICDDTHYKYLVPLLVPVTAWFAIANWVGWEYFRYA</sequence>
<dbReference type="GeneID" id="43591535"/>
<keyword evidence="1" id="KW-1133">Transmembrane helix</keyword>
<keyword evidence="1" id="KW-0472">Membrane</keyword>
<evidence type="ECO:0000256" key="1">
    <source>
        <dbReference type="SAM" id="Phobius"/>
    </source>
</evidence>
<organism evidence="2 3">
    <name type="scientific">Kwoniella shandongensis</name>
    <dbReference type="NCBI Taxonomy" id="1734106"/>
    <lineage>
        <taxon>Eukaryota</taxon>
        <taxon>Fungi</taxon>
        <taxon>Dikarya</taxon>
        <taxon>Basidiomycota</taxon>
        <taxon>Agaricomycotina</taxon>
        <taxon>Tremellomycetes</taxon>
        <taxon>Tremellales</taxon>
        <taxon>Cryptococcaceae</taxon>
        <taxon>Kwoniella</taxon>
    </lineage>
</organism>
<dbReference type="InterPro" id="IPR029164">
    <property type="entry name" value="PIG-Y"/>
</dbReference>
<keyword evidence="1" id="KW-0812">Transmembrane</keyword>
<dbReference type="Proteomes" id="UP000322225">
    <property type="component" value="Chromosome 1"/>
</dbReference>
<gene>
    <name evidence="2" type="ORF">CI109_100221</name>
</gene>
<dbReference type="AlphaFoldDB" id="A0AAJ8LDE0"/>
<feature type="transmembrane region" description="Helical" evidence="1">
    <location>
        <begin position="142"/>
        <end position="162"/>
    </location>
</feature>
<dbReference type="RefSeq" id="XP_031858368.2">
    <property type="nucleotide sequence ID" value="XM_032007367.2"/>
</dbReference>
<accession>A0AAJ8LDE0</accession>
<evidence type="ECO:0000313" key="3">
    <source>
        <dbReference type="Proteomes" id="UP000322225"/>
    </source>
</evidence>
<reference evidence="2" key="2">
    <citation type="submission" date="2024-01" db="EMBL/GenBank/DDBJ databases">
        <title>Comparative genomics of Cryptococcus and Kwoniella reveals pathogenesis evolution and contrasting modes of karyotype evolution via chromosome fusion or intercentromeric recombination.</title>
        <authorList>
            <person name="Coelho M.A."/>
            <person name="David-Palma M."/>
            <person name="Shea T."/>
            <person name="Bowers K."/>
            <person name="McGinley-Smith S."/>
            <person name="Mohammad A.W."/>
            <person name="Gnirke A."/>
            <person name="Yurkov A.M."/>
            <person name="Nowrousian M."/>
            <person name="Sun S."/>
            <person name="Cuomo C.A."/>
            <person name="Heitman J."/>
        </authorList>
    </citation>
    <scope>NUCLEOTIDE SEQUENCE</scope>
    <source>
        <strain evidence="2">CBS 12478</strain>
    </source>
</reference>